<evidence type="ECO:0000259" key="6">
    <source>
        <dbReference type="PROSITE" id="PS50984"/>
    </source>
</evidence>
<dbReference type="Proteomes" id="UP000887572">
    <property type="component" value="Unplaced"/>
</dbReference>
<dbReference type="InterPro" id="IPR042214">
    <property type="entry name" value="TruD_catalytic"/>
</dbReference>
<proteinExistence type="inferred from homology"/>
<feature type="domain" description="TRUD" evidence="6">
    <location>
        <begin position="273"/>
        <end position="482"/>
    </location>
</feature>
<dbReference type="GO" id="GO:0008033">
    <property type="term" value="P:tRNA processing"/>
    <property type="evidence" value="ECO:0007669"/>
    <property type="project" value="UniProtKB-KW"/>
</dbReference>
<dbReference type="PROSITE" id="PS50984">
    <property type="entry name" value="TRUD"/>
    <property type="match status" value="1"/>
</dbReference>
<dbReference type="SUPFAM" id="SSF55120">
    <property type="entry name" value="Pseudouridine synthase"/>
    <property type="match status" value="1"/>
</dbReference>
<dbReference type="AlphaFoldDB" id="A0A914I9C6"/>
<dbReference type="CDD" id="cd02576">
    <property type="entry name" value="PseudoU_synth_ScPUS7"/>
    <property type="match status" value="1"/>
</dbReference>
<dbReference type="PANTHER" id="PTHR13326:SF31">
    <property type="entry name" value="PSEUDOURIDYLATE SYNTHASE 7 HOMOLOG"/>
    <property type="match status" value="1"/>
</dbReference>
<name>A0A914I9C6_GLORO</name>
<evidence type="ECO:0000256" key="4">
    <source>
        <dbReference type="ARBA" id="ARBA00036943"/>
    </source>
</evidence>
<dbReference type="PANTHER" id="PTHR13326">
    <property type="entry name" value="TRNA PSEUDOURIDINE SYNTHASE D"/>
    <property type="match status" value="1"/>
</dbReference>
<organism evidence="7 8">
    <name type="scientific">Globodera rostochiensis</name>
    <name type="common">Golden nematode worm</name>
    <name type="synonym">Heterodera rostochiensis</name>
    <dbReference type="NCBI Taxonomy" id="31243"/>
    <lineage>
        <taxon>Eukaryota</taxon>
        <taxon>Metazoa</taxon>
        <taxon>Ecdysozoa</taxon>
        <taxon>Nematoda</taxon>
        <taxon>Chromadorea</taxon>
        <taxon>Rhabditida</taxon>
        <taxon>Tylenchina</taxon>
        <taxon>Tylenchomorpha</taxon>
        <taxon>Tylenchoidea</taxon>
        <taxon>Heteroderidae</taxon>
        <taxon>Heteroderinae</taxon>
        <taxon>Globodera</taxon>
    </lineage>
</organism>
<evidence type="ECO:0000256" key="5">
    <source>
        <dbReference type="SAM" id="MobiDB-lite"/>
    </source>
</evidence>
<dbReference type="Gene3D" id="3.30.2350.20">
    <property type="entry name" value="TruD, catalytic domain"/>
    <property type="match status" value="2"/>
</dbReference>
<dbReference type="GO" id="GO:0005634">
    <property type="term" value="C:nucleus"/>
    <property type="evidence" value="ECO:0007669"/>
    <property type="project" value="TreeGrafter"/>
</dbReference>
<dbReference type="PIRSF" id="PIRSF037016">
    <property type="entry name" value="Pseudouridin_synth_euk_prd"/>
    <property type="match status" value="1"/>
</dbReference>
<keyword evidence="7" id="KW-1185">Reference proteome</keyword>
<dbReference type="Pfam" id="PF01142">
    <property type="entry name" value="TruD"/>
    <property type="match status" value="1"/>
</dbReference>
<dbReference type="PROSITE" id="PS01268">
    <property type="entry name" value="UPF0024"/>
    <property type="match status" value="1"/>
</dbReference>
<evidence type="ECO:0000313" key="8">
    <source>
        <dbReference type="WBParaSite" id="Gr19_v10_g8480.t1"/>
    </source>
</evidence>
<dbReference type="WBParaSite" id="Gr19_v10_g8480.t1">
    <property type="protein sequence ID" value="Gr19_v10_g8480.t1"/>
    <property type="gene ID" value="Gr19_v10_g8480"/>
</dbReference>
<comment type="catalytic activity">
    <reaction evidence="4">
        <text>a uridine in tRNA = a pseudouridine in tRNA</text>
        <dbReference type="Rhea" id="RHEA:54572"/>
        <dbReference type="Rhea" id="RHEA-COMP:13339"/>
        <dbReference type="Rhea" id="RHEA-COMP:13934"/>
        <dbReference type="ChEBI" id="CHEBI:65314"/>
        <dbReference type="ChEBI" id="CHEBI:65315"/>
    </reaction>
</comment>
<evidence type="ECO:0000256" key="2">
    <source>
        <dbReference type="ARBA" id="ARBA00022694"/>
    </source>
</evidence>
<dbReference type="GO" id="GO:0001522">
    <property type="term" value="P:pseudouridine synthesis"/>
    <property type="evidence" value="ECO:0007669"/>
    <property type="project" value="InterPro"/>
</dbReference>
<keyword evidence="3" id="KW-0413">Isomerase</keyword>
<dbReference type="InterPro" id="IPR020119">
    <property type="entry name" value="PsdUridine_synth_TruD_CS"/>
</dbReference>
<accession>A0A914I9C6</accession>
<protein>
    <submittedName>
        <fullName evidence="8">TRUD domain-containing protein</fullName>
    </submittedName>
</protein>
<dbReference type="GO" id="GO:0009982">
    <property type="term" value="F:pseudouridine synthase activity"/>
    <property type="evidence" value="ECO:0007669"/>
    <property type="project" value="InterPro"/>
</dbReference>
<feature type="region of interest" description="Disordered" evidence="5">
    <location>
        <begin position="514"/>
        <end position="541"/>
    </location>
</feature>
<dbReference type="NCBIfam" id="TIGR00094">
    <property type="entry name" value="tRNA_TruD_broad"/>
    <property type="match status" value="1"/>
</dbReference>
<sequence length="631" mass="69728">MMSGINEFADEPSADIGEIRCVLKRLYSDFVVIEIPSDGQVLRPGNGENGTAELNQKADDEIVEGEEETNVEKPGRLTDQQFDQMKRVADGGEGQCLIDLKDWPKDERKCLYKFILANFGRPSPLQTACENGQLTVKRVTATSSAPKRSQWPKGRGDFVHFTMVKRNIDSQSAIHMIARSARLKPSMLALSGTKDRRAITVQRVSAFRVEAHRLEQAARWLRGLWLRDFCYANAPLRLGDAFGNRFAVILRDIDASVDPAKLGARIARWERVGFLNYFGAQRFGTCGVDTAHIGRLLLSEQWEAATAALLAPRAEANESLNECLRRYAGSPANAAEALKLLETSNASAGASVERALLSALAKCPAGHKAAILALHRDMRTMYIHAYQSLVFNSIVSGRKKRFGLAVLAGDLDAAGDVLTDANATIERVCLPLPSVADTKMPQNEIAQCYEEIAAQHSIQSAQFAKLERQFALGSVYRPFLVRPANVQWELLSYTCDTEELQQCEFIPSSDALRAPKRHDVDSGGDDDDHNDKQQHLPTKKALRISFDLPSGTYATVALRELMRTDFDKKAQKELEQEMLTMNSGKGDKDANGGCAGNRVGNEVEMSGDQQHKDGDEEVDGTQQAKRIRINC</sequence>
<evidence type="ECO:0000256" key="1">
    <source>
        <dbReference type="ARBA" id="ARBA00007953"/>
    </source>
</evidence>
<feature type="region of interest" description="Disordered" evidence="5">
    <location>
        <begin position="582"/>
        <end position="631"/>
    </location>
</feature>
<evidence type="ECO:0000256" key="3">
    <source>
        <dbReference type="ARBA" id="ARBA00023235"/>
    </source>
</evidence>
<reference evidence="8" key="1">
    <citation type="submission" date="2022-11" db="UniProtKB">
        <authorList>
            <consortium name="WormBaseParasite"/>
        </authorList>
    </citation>
    <scope>IDENTIFICATION</scope>
</reference>
<dbReference type="InterPro" id="IPR020103">
    <property type="entry name" value="PsdUridine_synth_cat_dom_sf"/>
</dbReference>
<comment type="similarity">
    <text evidence="1">Belongs to the pseudouridine synthase TruD family.</text>
</comment>
<dbReference type="GO" id="GO:0003723">
    <property type="term" value="F:RNA binding"/>
    <property type="evidence" value="ECO:0007669"/>
    <property type="project" value="InterPro"/>
</dbReference>
<evidence type="ECO:0000313" key="7">
    <source>
        <dbReference type="Proteomes" id="UP000887572"/>
    </source>
</evidence>
<dbReference type="InterPro" id="IPR011760">
    <property type="entry name" value="PsdUridine_synth_TruD_insert"/>
</dbReference>
<keyword evidence="2" id="KW-0819">tRNA processing</keyword>
<dbReference type="InterPro" id="IPR001656">
    <property type="entry name" value="PsdUridine_synth_TruD"/>
</dbReference>